<protein>
    <submittedName>
        <fullName evidence="7">Uncharacterized protein</fullName>
    </submittedName>
</protein>
<accession>A0A8G1RPL9</accession>
<gene>
    <name evidence="7" type="ORF">BO72DRAFT_487669</name>
</gene>
<evidence type="ECO:0000313" key="8">
    <source>
        <dbReference type="Proteomes" id="UP000249789"/>
    </source>
</evidence>
<dbReference type="Pfam" id="PF01544">
    <property type="entry name" value="CorA"/>
    <property type="match status" value="1"/>
</dbReference>
<dbReference type="Proteomes" id="UP000249789">
    <property type="component" value="Unassembled WGS sequence"/>
</dbReference>
<comment type="subcellular location">
    <subcellularLocation>
        <location evidence="1">Membrane</location>
        <topology evidence="1">Multi-pass membrane protein</topology>
    </subcellularLocation>
</comment>
<evidence type="ECO:0000256" key="3">
    <source>
        <dbReference type="ARBA" id="ARBA00022989"/>
    </source>
</evidence>
<dbReference type="InterPro" id="IPR045863">
    <property type="entry name" value="CorA_TM1_TM2"/>
</dbReference>
<feature type="transmembrane region" description="Helical" evidence="6">
    <location>
        <begin position="540"/>
        <end position="562"/>
    </location>
</feature>
<keyword evidence="8" id="KW-1185">Reference proteome</keyword>
<keyword evidence="4 6" id="KW-0472">Membrane</keyword>
<proteinExistence type="predicted"/>
<feature type="transmembrane region" description="Helical" evidence="6">
    <location>
        <begin position="500"/>
        <end position="520"/>
    </location>
</feature>
<feature type="compositionally biased region" description="Basic and acidic residues" evidence="5">
    <location>
        <begin position="73"/>
        <end position="95"/>
    </location>
</feature>
<name>A0A8G1RPL9_9EURO</name>
<evidence type="ECO:0000256" key="2">
    <source>
        <dbReference type="ARBA" id="ARBA00022692"/>
    </source>
</evidence>
<feature type="region of interest" description="Disordered" evidence="5">
    <location>
        <begin position="366"/>
        <end position="401"/>
    </location>
</feature>
<dbReference type="RefSeq" id="XP_040799231.1">
    <property type="nucleotide sequence ID" value="XM_040947993.1"/>
</dbReference>
<evidence type="ECO:0000256" key="1">
    <source>
        <dbReference type="ARBA" id="ARBA00004141"/>
    </source>
</evidence>
<dbReference type="PANTHER" id="PTHR47685:SF1">
    <property type="entry name" value="MAGNESIUM TRANSPORT PROTEIN CORA"/>
    <property type="match status" value="1"/>
</dbReference>
<sequence>MVRISREREHSQSTHRRLAKLVKRSWVEIPAGGEKHYMKPRCGLVKEDDVSMFALYFPYISWGAGPPKAQNHGKNEHNGQDHTEPGSDSHTEQQDPKSQITSERRSKATSQTSPQPDGKVSWPESKQDTRKIVHEALTLDQYYYDSIKDTYIRDQDQALSRLFKTYKEKRAIQSTQPPEEQRSHHNHEPVGETLTTDCQDFFESLSRRWKERRDKQTPHRQERNDQDRSYALQKDEAESFQILKVNQLWLWILHDDTIITSVTQEVEDGEKTFLERVLDKLNQADFDVPEEKKEQGSSLPAYQIRIVQGILDTARDMFDARDVLIDPPLKEKIAPLDVYRRAIQKMRDKEIELFAGFRGALNLKARKGESQARQTSQQNGVSSQRGPEPQKFWETKSTSENPYERIDDETNVLHEIKDILDELNILKSLAHDQDNVASQLGKIGSQAKSKFALSEVSNDIQGMVRDAISIQTDINTLLDLKQKKAGIVEAQATRSQSDTVMSFTVVTIIFLPASFLTSLFALDISDFPHENGNLVYQGRWIFPIIFGVSLVVSAFFVALAYNANWLKVLILRVPLSPR</sequence>
<feature type="region of interest" description="Disordered" evidence="5">
    <location>
        <begin position="67"/>
        <end position="127"/>
    </location>
</feature>
<organism evidence="7 8">
    <name type="scientific">Aspergillus fijiensis CBS 313.89</name>
    <dbReference type="NCBI Taxonomy" id="1448319"/>
    <lineage>
        <taxon>Eukaryota</taxon>
        <taxon>Fungi</taxon>
        <taxon>Dikarya</taxon>
        <taxon>Ascomycota</taxon>
        <taxon>Pezizomycotina</taxon>
        <taxon>Eurotiomycetes</taxon>
        <taxon>Eurotiomycetidae</taxon>
        <taxon>Eurotiales</taxon>
        <taxon>Aspergillaceae</taxon>
        <taxon>Aspergillus</taxon>
    </lineage>
</organism>
<dbReference type="SUPFAM" id="SSF144083">
    <property type="entry name" value="Magnesium transport protein CorA, transmembrane region"/>
    <property type="match status" value="1"/>
</dbReference>
<feature type="compositionally biased region" description="Basic and acidic residues" evidence="5">
    <location>
        <begin position="179"/>
        <end position="190"/>
    </location>
</feature>
<evidence type="ECO:0000256" key="4">
    <source>
        <dbReference type="ARBA" id="ARBA00023136"/>
    </source>
</evidence>
<evidence type="ECO:0000313" key="7">
    <source>
        <dbReference type="EMBL" id="RAK75221.1"/>
    </source>
</evidence>
<feature type="region of interest" description="Disordered" evidence="5">
    <location>
        <begin position="209"/>
        <end position="230"/>
    </location>
</feature>
<dbReference type="EMBL" id="KZ824660">
    <property type="protein sequence ID" value="RAK75221.1"/>
    <property type="molecule type" value="Genomic_DNA"/>
</dbReference>
<evidence type="ECO:0000256" key="6">
    <source>
        <dbReference type="SAM" id="Phobius"/>
    </source>
</evidence>
<feature type="compositionally biased region" description="Polar residues" evidence="5">
    <location>
        <begin position="371"/>
        <end position="385"/>
    </location>
</feature>
<dbReference type="GO" id="GO:0016020">
    <property type="term" value="C:membrane"/>
    <property type="evidence" value="ECO:0007669"/>
    <property type="project" value="UniProtKB-SubCell"/>
</dbReference>
<dbReference type="PANTHER" id="PTHR47685">
    <property type="entry name" value="MAGNESIUM TRANSPORT PROTEIN CORA"/>
    <property type="match status" value="1"/>
</dbReference>
<keyword evidence="3 6" id="KW-1133">Transmembrane helix</keyword>
<dbReference type="AlphaFoldDB" id="A0A8G1RPL9"/>
<dbReference type="InterPro" id="IPR050829">
    <property type="entry name" value="CorA_MIT"/>
</dbReference>
<dbReference type="GO" id="GO:0046873">
    <property type="term" value="F:metal ion transmembrane transporter activity"/>
    <property type="evidence" value="ECO:0007669"/>
    <property type="project" value="InterPro"/>
</dbReference>
<dbReference type="VEuPathDB" id="FungiDB:BO72DRAFT_487669"/>
<dbReference type="OrthoDB" id="341259at2759"/>
<dbReference type="Gene3D" id="1.20.58.340">
    <property type="entry name" value="Magnesium transport protein CorA, transmembrane region"/>
    <property type="match status" value="1"/>
</dbReference>
<evidence type="ECO:0000256" key="5">
    <source>
        <dbReference type="SAM" id="MobiDB-lite"/>
    </source>
</evidence>
<dbReference type="InterPro" id="IPR002523">
    <property type="entry name" value="MgTranspt_CorA/ZnTranspt_ZntB"/>
</dbReference>
<feature type="region of interest" description="Disordered" evidence="5">
    <location>
        <begin position="170"/>
        <end position="196"/>
    </location>
</feature>
<keyword evidence="2 6" id="KW-0812">Transmembrane</keyword>
<dbReference type="GeneID" id="63865326"/>
<reference evidence="7 8" key="1">
    <citation type="submission" date="2018-02" db="EMBL/GenBank/DDBJ databases">
        <title>The genomes of Aspergillus section Nigri reveals drivers in fungal speciation.</title>
        <authorList>
            <consortium name="DOE Joint Genome Institute"/>
            <person name="Vesth T.C."/>
            <person name="Nybo J."/>
            <person name="Theobald S."/>
            <person name="Brandl J."/>
            <person name="Frisvad J.C."/>
            <person name="Nielsen K.F."/>
            <person name="Lyhne E.K."/>
            <person name="Kogle M.E."/>
            <person name="Kuo A."/>
            <person name="Riley R."/>
            <person name="Clum A."/>
            <person name="Nolan M."/>
            <person name="Lipzen A."/>
            <person name="Salamov A."/>
            <person name="Henrissat B."/>
            <person name="Wiebenga A."/>
            <person name="De vries R.P."/>
            <person name="Grigoriev I.V."/>
            <person name="Mortensen U.H."/>
            <person name="Andersen M.R."/>
            <person name="Baker S.E."/>
        </authorList>
    </citation>
    <scope>NUCLEOTIDE SEQUENCE [LARGE SCALE GENOMIC DNA]</scope>
    <source>
        <strain evidence="7 8">CBS 313.89</strain>
    </source>
</reference>